<keyword evidence="1" id="KW-0175">Coiled coil</keyword>
<accession>A0A8I6Y363</accession>
<feature type="coiled-coil region" evidence="1">
    <location>
        <begin position="327"/>
        <end position="378"/>
    </location>
</feature>
<organism evidence="2 3">
    <name type="scientific">Hordeum vulgare subsp. vulgare</name>
    <name type="common">Domesticated barley</name>
    <dbReference type="NCBI Taxonomy" id="112509"/>
    <lineage>
        <taxon>Eukaryota</taxon>
        <taxon>Viridiplantae</taxon>
        <taxon>Streptophyta</taxon>
        <taxon>Embryophyta</taxon>
        <taxon>Tracheophyta</taxon>
        <taxon>Spermatophyta</taxon>
        <taxon>Magnoliopsida</taxon>
        <taxon>Liliopsida</taxon>
        <taxon>Poales</taxon>
        <taxon>Poaceae</taxon>
        <taxon>BOP clade</taxon>
        <taxon>Pooideae</taxon>
        <taxon>Triticodae</taxon>
        <taxon>Triticeae</taxon>
        <taxon>Hordeinae</taxon>
        <taxon>Hordeum</taxon>
    </lineage>
</organism>
<reference evidence="2" key="2">
    <citation type="submission" date="2020-10" db="EMBL/GenBank/DDBJ databases">
        <authorList>
            <person name="Scholz U."/>
            <person name="Mascher M."/>
            <person name="Fiebig A."/>
        </authorList>
    </citation>
    <scope>NUCLEOTIDE SEQUENCE [LARGE SCALE GENOMIC DNA]</scope>
    <source>
        <strain evidence="2">cv. Morex</strain>
    </source>
</reference>
<dbReference type="PANTHER" id="PTHR33063">
    <property type="entry name" value="OS02G0583500 PROTEIN"/>
    <property type="match status" value="1"/>
</dbReference>
<dbReference type="AlphaFoldDB" id="A0A8I6Y363"/>
<dbReference type="PANTHER" id="PTHR33063:SF16">
    <property type="entry name" value="OS02G0241300 PROTEIN"/>
    <property type="match status" value="1"/>
</dbReference>
<keyword evidence="3" id="KW-1185">Reference proteome</keyword>
<evidence type="ECO:0000313" key="3">
    <source>
        <dbReference type="Proteomes" id="UP000011116"/>
    </source>
</evidence>
<dbReference type="Gramene" id="HORVU.MOREX.r3.6HG0600380.1">
    <property type="protein sequence ID" value="HORVU.MOREX.r3.6HG0600380.1"/>
    <property type="gene ID" value="HORVU.MOREX.r3.6HG0600380"/>
</dbReference>
<sequence length="403" mass="44926">MAPGRVLVLSPEGSKRLLTPDDEPVVARLTEGSKMLVTPDDEPVVARLTRQKVREDVDKSLLHKGQGPLRIDDELASMEEGSRMCMDLSPVAPSVVSNHGHELNLTVLSIEPEQPMGDEGAVDVVKSSRNGKGLEKLTRAMGAKVRIEIAEGMRRPEKPVQAAKLASEGGLIARAHMPLLPHFKEHKKNPSLVRNYIGKVSANFEMDTESSAIEYACTDILKNSLRNRRHHVKKEYFDNVEASKVSIKSPVSDITDTEWQRLVELWSTPRHKSEMEEKMTAPVQEGEERKSFVLVVVEVLTKHRPSSKFLKNVGLQPNSTDKFSKSNAAVNARVLDLQEQLEMSRQRSEVMREEMDAMKRKAAEAEAAQAKRDKSNELLLKKAEENDAKYAQLMALLGAKTGN</sequence>
<protein>
    <submittedName>
        <fullName evidence="2">Uncharacterized protein</fullName>
    </submittedName>
</protein>
<dbReference type="EnsemblPlants" id="HORVU.MOREX.r3.6HG0600380.1">
    <property type="protein sequence ID" value="HORVU.MOREX.r3.6HG0600380.1"/>
    <property type="gene ID" value="HORVU.MOREX.r3.6HG0600380"/>
</dbReference>
<dbReference type="Proteomes" id="UP000011116">
    <property type="component" value="Chromosome 6H"/>
</dbReference>
<dbReference type="SMR" id="A0A8I6Y363"/>
<proteinExistence type="predicted"/>
<evidence type="ECO:0000256" key="1">
    <source>
        <dbReference type="SAM" id="Coils"/>
    </source>
</evidence>
<name>A0A8I6Y363_HORVV</name>
<reference evidence="3" key="1">
    <citation type="journal article" date="2012" name="Nature">
        <title>A physical, genetic and functional sequence assembly of the barley genome.</title>
        <authorList>
            <consortium name="The International Barley Genome Sequencing Consortium"/>
            <person name="Mayer K.F."/>
            <person name="Waugh R."/>
            <person name="Brown J.W."/>
            <person name="Schulman A."/>
            <person name="Langridge P."/>
            <person name="Platzer M."/>
            <person name="Fincher G.B."/>
            <person name="Muehlbauer G.J."/>
            <person name="Sato K."/>
            <person name="Close T.J."/>
            <person name="Wise R.P."/>
            <person name="Stein N."/>
        </authorList>
    </citation>
    <scope>NUCLEOTIDE SEQUENCE [LARGE SCALE GENOMIC DNA]</scope>
    <source>
        <strain evidence="3">cv. Morex</strain>
    </source>
</reference>
<reference evidence="2" key="3">
    <citation type="submission" date="2022-01" db="UniProtKB">
        <authorList>
            <consortium name="EnsemblPlants"/>
        </authorList>
    </citation>
    <scope>IDENTIFICATION</scope>
    <source>
        <strain evidence="2">subsp. vulgare</strain>
    </source>
</reference>
<evidence type="ECO:0000313" key="2">
    <source>
        <dbReference type="EnsemblPlants" id="HORVU.MOREX.r3.6HG0600380.1"/>
    </source>
</evidence>